<keyword evidence="4" id="KW-1185">Reference proteome</keyword>
<dbReference type="NCBIfam" id="TIGR03597">
    <property type="entry name" value="GTPase_YqeH"/>
    <property type="match status" value="1"/>
</dbReference>
<dbReference type="InterPro" id="IPR048422">
    <property type="entry name" value="NOA1/YqeH-like_C"/>
</dbReference>
<dbReference type="InterPro" id="IPR050896">
    <property type="entry name" value="Mito_lipid_metab_GTPase"/>
</dbReference>
<dbReference type="AlphaFoldDB" id="A0A1D4QXJ7"/>
<dbReference type="EMBL" id="FMPG01000001">
    <property type="protein sequence ID" value="SCS25428.1"/>
    <property type="molecule type" value="Genomic_DNA"/>
</dbReference>
<organism evidence="2 5">
    <name type="scientific">Staphylococcus caeli</name>
    <dbReference type="NCBI Taxonomy" id="2201815"/>
    <lineage>
        <taxon>Bacteria</taxon>
        <taxon>Bacillati</taxon>
        <taxon>Bacillota</taxon>
        <taxon>Bacilli</taxon>
        <taxon>Bacillales</taxon>
        <taxon>Staphylococcaceae</taxon>
        <taxon>Staphylococcus</taxon>
    </lineage>
</organism>
<accession>A0A1D4QXJ7</accession>
<evidence type="ECO:0000313" key="2">
    <source>
        <dbReference type="EMBL" id="SCS25428.1"/>
    </source>
</evidence>
<evidence type="ECO:0000259" key="1">
    <source>
        <dbReference type="PROSITE" id="PS51721"/>
    </source>
</evidence>
<gene>
    <name evidence="2" type="primary">yqeH</name>
    <name evidence="2" type="ORF">SAMEA2297795_00083</name>
    <name evidence="3" type="ORF">SAMEA2297796_02342</name>
</gene>
<protein>
    <submittedName>
        <fullName evidence="2">GTP-binding protein YqeH</fullName>
    </submittedName>
</protein>
<evidence type="ECO:0000313" key="3">
    <source>
        <dbReference type="EMBL" id="SCT39974.1"/>
    </source>
</evidence>
<dbReference type="PANTHER" id="PTHR46434:SF1">
    <property type="entry name" value="GENETIC INTERACTOR OF PROHIBITINS 3, MITOCHONDRIAL"/>
    <property type="match status" value="1"/>
</dbReference>
<dbReference type="InterPro" id="IPR006073">
    <property type="entry name" value="GTP-bd"/>
</dbReference>
<dbReference type="InterPro" id="IPR027417">
    <property type="entry name" value="P-loop_NTPase"/>
</dbReference>
<reference evidence="2 5" key="1">
    <citation type="submission" date="2016-09" db="EMBL/GenBank/DDBJ databases">
        <authorList>
            <consortium name="Pathogen Informatics"/>
        </authorList>
    </citation>
    <scope>NUCLEOTIDE SEQUENCE [LARGE SCALE GENOMIC DNA]</scope>
    <source>
        <strain evidence="2 5">82B</strain>
    </source>
</reference>
<dbReference type="EMBL" id="FMPI01000023">
    <property type="protein sequence ID" value="SCT39974.1"/>
    <property type="molecule type" value="Genomic_DNA"/>
</dbReference>
<dbReference type="InterPro" id="IPR030378">
    <property type="entry name" value="G_CP_dom"/>
</dbReference>
<dbReference type="SUPFAM" id="SSF52540">
    <property type="entry name" value="P-loop containing nucleoside triphosphate hydrolases"/>
    <property type="match status" value="1"/>
</dbReference>
<name>A0A1D4QXJ7_9STAP</name>
<dbReference type="RefSeq" id="WP_069996474.1">
    <property type="nucleotide sequence ID" value="NZ_FMPG01000001.1"/>
</dbReference>
<dbReference type="OrthoDB" id="9773841at2"/>
<dbReference type="GO" id="GO:0005525">
    <property type="term" value="F:GTP binding"/>
    <property type="evidence" value="ECO:0007669"/>
    <property type="project" value="InterPro"/>
</dbReference>
<dbReference type="Proteomes" id="UP000095768">
    <property type="component" value="Unassembled WGS sequence"/>
</dbReference>
<sequence>MADTEILKCIGCGAPLQSEDTNAPGYVPESNLYREDVICKRCFRLKNYNEVQDVGLDSEDFLNLLNGLADKKGIVVNVVDVFDFEGSFINAIKRIVGNKQIILVANKLDLLPKQINKRRVKEWLKKTARKYGLEAEEVVLISAEKNEGIDDLLYSIDSLRNNDDVYIVGTTNVGKSTLINKLIERSVGEKDVVTTSRFPGTTLDMIDIPLDDTSFMFDTPGVIQEHQMTHYVTEKELKTIMPKKEVKQRIYQLNEGQTLFFGGLARIDYVSGGKRPLVCYFSNELNIHRTKTENANDLWRNQLGAVLSPPNNPEHFDLQNVKAVRLETGKEKRDVMISGLGFITIDEGAKVIVRVPKNVDVVLRNSIM</sequence>
<dbReference type="Proteomes" id="UP000095412">
    <property type="component" value="Unassembled WGS sequence"/>
</dbReference>
<proteinExistence type="predicted"/>
<dbReference type="CDD" id="cd01855">
    <property type="entry name" value="YqeH"/>
    <property type="match status" value="1"/>
</dbReference>
<dbReference type="Pfam" id="PF01926">
    <property type="entry name" value="MMR_HSR1"/>
    <property type="match status" value="1"/>
</dbReference>
<reference evidence="3 4" key="2">
    <citation type="submission" date="2016-09" db="EMBL/GenBank/DDBJ databases">
        <authorList>
            <consortium name="Pathogen Informatics"/>
            <person name="Sun Q."/>
            <person name="Inoue M."/>
        </authorList>
    </citation>
    <scope>NUCLEOTIDE SEQUENCE [LARGE SCALE GENOMIC DNA]</scope>
    <source>
        <strain evidence="3 4">82C</strain>
    </source>
</reference>
<dbReference type="Pfam" id="PF21516">
    <property type="entry name" value="YqeH-like_C"/>
    <property type="match status" value="1"/>
</dbReference>
<dbReference type="Gene3D" id="3.40.50.300">
    <property type="entry name" value="P-loop containing nucleotide triphosphate hydrolases"/>
    <property type="match status" value="1"/>
</dbReference>
<dbReference type="PROSITE" id="PS51721">
    <property type="entry name" value="G_CP"/>
    <property type="match status" value="1"/>
</dbReference>
<dbReference type="InterPro" id="IPR019988">
    <property type="entry name" value="GTP-bd_ribosome_bgen_YqeH"/>
</dbReference>
<evidence type="ECO:0000313" key="4">
    <source>
        <dbReference type="Proteomes" id="UP000095412"/>
    </source>
</evidence>
<feature type="domain" description="CP-type G" evidence="1">
    <location>
        <begin position="62"/>
        <end position="225"/>
    </location>
</feature>
<evidence type="ECO:0000313" key="5">
    <source>
        <dbReference type="Proteomes" id="UP000095768"/>
    </source>
</evidence>
<dbReference type="PANTHER" id="PTHR46434">
    <property type="entry name" value="GENETIC INTERACTOR OF PROHIBITINS 3, MITOCHONDRIAL"/>
    <property type="match status" value="1"/>
</dbReference>